<feature type="active site" evidence="6">
    <location>
        <position position="84"/>
    </location>
</feature>
<dbReference type="GO" id="GO:0006465">
    <property type="term" value="P:signal peptide processing"/>
    <property type="evidence" value="ECO:0007669"/>
    <property type="project" value="InterPro"/>
</dbReference>
<keyword evidence="7" id="KW-0812">Transmembrane</keyword>
<keyword evidence="4 7" id="KW-0645">Protease</keyword>
<feature type="active site" evidence="6">
    <location>
        <position position="41"/>
    </location>
</feature>
<evidence type="ECO:0000256" key="5">
    <source>
        <dbReference type="ARBA" id="ARBA00022801"/>
    </source>
</evidence>
<organism evidence="10 11">
    <name type="scientific">candidate division WWE3 bacterium</name>
    <dbReference type="NCBI Taxonomy" id="2053526"/>
    <lineage>
        <taxon>Bacteria</taxon>
        <taxon>Katanobacteria</taxon>
    </lineage>
</organism>
<reference evidence="10" key="2">
    <citation type="journal article" date="2021" name="Microbiome">
        <title>Successional dynamics and alternative stable states in a saline activated sludge microbial community over 9 years.</title>
        <authorList>
            <person name="Wang Y."/>
            <person name="Ye J."/>
            <person name="Ju F."/>
            <person name="Liu L."/>
            <person name="Boyd J.A."/>
            <person name="Deng Y."/>
            <person name="Parks D.H."/>
            <person name="Jiang X."/>
            <person name="Yin X."/>
            <person name="Woodcroft B.J."/>
            <person name="Tyson G.W."/>
            <person name="Hugenholtz P."/>
            <person name="Polz M.F."/>
            <person name="Zhang T."/>
        </authorList>
    </citation>
    <scope>NUCLEOTIDE SEQUENCE</scope>
    <source>
        <strain evidence="10">HKST-UBA03</strain>
    </source>
</reference>
<dbReference type="InterPro" id="IPR019533">
    <property type="entry name" value="Peptidase_S26"/>
</dbReference>
<dbReference type="PRINTS" id="PR00727">
    <property type="entry name" value="LEADERPTASE"/>
</dbReference>
<evidence type="ECO:0000259" key="9">
    <source>
        <dbReference type="Pfam" id="PF10502"/>
    </source>
</evidence>
<dbReference type="SUPFAM" id="SSF51306">
    <property type="entry name" value="LexA/Signal peptidase"/>
    <property type="match status" value="1"/>
</dbReference>
<dbReference type="InterPro" id="IPR019756">
    <property type="entry name" value="Pept_S26A_signal_pept_1_Ser-AS"/>
</dbReference>
<evidence type="ECO:0000256" key="1">
    <source>
        <dbReference type="ARBA" id="ARBA00000677"/>
    </source>
</evidence>
<dbReference type="EMBL" id="JAGQKZ010000040">
    <property type="protein sequence ID" value="MCA9392333.1"/>
    <property type="molecule type" value="Genomic_DNA"/>
</dbReference>
<name>A0A955LKV5_UNCKA</name>
<evidence type="ECO:0000256" key="3">
    <source>
        <dbReference type="ARBA" id="ARBA00013208"/>
    </source>
</evidence>
<dbReference type="InterPro" id="IPR019758">
    <property type="entry name" value="Pept_S26A_signal_pept_1_CS"/>
</dbReference>
<evidence type="ECO:0000313" key="10">
    <source>
        <dbReference type="EMBL" id="MCA9392333.1"/>
    </source>
</evidence>
<dbReference type="EC" id="3.4.21.89" evidence="3 7"/>
<gene>
    <name evidence="10" type="primary">lepB</name>
    <name evidence="10" type="ORF">KC614_03975</name>
</gene>
<dbReference type="PANTHER" id="PTHR43390">
    <property type="entry name" value="SIGNAL PEPTIDASE I"/>
    <property type="match status" value="1"/>
</dbReference>
<dbReference type="GO" id="GO:0016020">
    <property type="term" value="C:membrane"/>
    <property type="evidence" value="ECO:0007669"/>
    <property type="project" value="UniProtKB-SubCell"/>
</dbReference>
<comment type="catalytic activity">
    <reaction evidence="1 7">
        <text>Cleavage of hydrophobic, N-terminal signal or leader sequences from secreted and periplasmic proteins.</text>
        <dbReference type="EC" id="3.4.21.89"/>
    </reaction>
</comment>
<keyword evidence="5 7" id="KW-0378">Hydrolase</keyword>
<accession>A0A955LKV5</accession>
<dbReference type="AlphaFoldDB" id="A0A955LKV5"/>
<dbReference type="InterPro" id="IPR036286">
    <property type="entry name" value="LexA/Signal_pep-like_sf"/>
</dbReference>
<comment type="subcellular location">
    <subcellularLocation>
        <location evidence="8">Membrane</location>
        <topology evidence="8">Single-pass type II membrane protein</topology>
    </subcellularLocation>
</comment>
<keyword evidence="7" id="KW-1133">Transmembrane helix</keyword>
<evidence type="ECO:0000256" key="7">
    <source>
        <dbReference type="RuleBase" id="RU003993"/>
    </source>
</evidence>
<dbReference type="GO" id="GO:0004252">
    <property type="term" value="F:serine-type endopeptidase activity"/>
    <property type="evidence" value="ECO:0007669"/>
    <property type="project" value="InterPro"/>
</dbReference>
<dbReference type="InterPro" id="IPR019757">
    <property type="entry name" value="Pept_S26A_signal_pept_1_Lys-AS"/>
</dbReference>
<dbReference type="PANTHER" id="PTHR43390:SF1">
    <property type="entry name" value="CHLOROPLAST PROCESSING PEPTIDASE"/>
    <property type="match status" value="1"/>
</dbReference>
<dbReference type="PROSITE" id="PS00761">
    <property type="entry name" value="SPASE_I_3"/>
    <property type="match status" value="1"/>
</dbReference>
<evidence type="ECO:0000256" key="4">
    <source>
        <dbReference type="ARBA" id="ARBA00022670"/>
    </source>
</evidence>
<evidence type="ECO:0000256" key="6">
    <source>
        <dbReference type="PIRSR" id="PIRSR600223-1"/>
    </source>
</evidence>
<dbReference type="Pfam" id="PF10502">
    <property type="entry name" value="Peptidase_S26"/>
    <property type="match status" value="1"/>
</dbReference>
<dbReference type="CDD" id="cd06530">
    <property type="entry name" value="S26_SPase_I"/>
    <property type="match status" value="1"/>
</dbReference>
<feature type="transmembrane region" description="Helical" evidence="7">
    <location>
        <begin position="12"/>
        <end position="31"/>
    </location>
</feature>
<comment type="caution">
    <text evidence="10">The sequence shown here is derived from an EMBL/GenBank/DDBJ whole genome shotgun (WGS) entry which is preliminary data.</text>
</comment>
<evidence type="ECO:0000256" key="8">
    <source>
        <dbReference type="RuleBase" id="RU362042"/>
    </source>
</evidence>
<sequence>MKPRRPSLEVIEFLINLAIAVAMFCVVYFLIAQPNEIEGQSMYPTFNTGNYVISEKISRYFDNFHHGEIIVFHYPVDKKYDYVKRIIALPGDVVSLQDGDVYLNGKKIVEGYTSGKTKGGVFLGDGESYSVKEGELFVMGDNRLESSDSRYWGTVKFSDVVGNVIFQYWPLTRLRFLH</sequence>
<dbReference type="GO" id="GO:0009003">
    <property type="term" value="F:signal peptidase activity"/>
    <property type="evidence" value="ECO:0007669"/>
    <property type="project" value="UniProtKB-EC"/>
</dbReference>
<keyword evidence="7" id="KW-0472">Membrane</keyword>
<dbReference type="NCBIfam" id="TIGR02227">
    <property type="entry name" value="sigpep_I_bact"/>
    <property type="match status" value="1"/>
</dbReference>
<evidence type="ECO:0000256" key="2">
    <source>
        <dbReference type="ARBA" id="ARBA00009370"/>
    </source>
</evidence>
<dbReference type="Proteomes" id="UP000751518">
    <property type="component" value="Unassembled WGS sequence"/>
</dbReference>
<feature type="domain" description="Peptidase S26" evidence="9">
    <location>
        <begin position="11"/>
        <end position="169"/>
    </location>
</feature>
<dbReference type="InterPro" id="IPR000223">
    <property type="entry name" value="Pept_S26A_signal_pept_1"/>
</dbReference>
<dbReference type="PROSITE" id="PS00501">
    <property type="entry name" value="SPASE_I_1"/>
    <property type="match status" value="1"/>
</dbReference>
<dbReference type="Gene3D" id="2.10.109.10">
    <property type="entry name" value="Umud Fragment, subunit A"/>
    <property type="match status" value="1"/>
</dbReference>
<comment type="similarity">
    <text evidence="2 8">Belongs to the peptidase S26 family.</text>
</comment>
<reference evidence="10" key="1">
    <citation type="submission" date="2020-04" db="EMBL/GenBank/DDBJ databases">
        <authorList>
            <person name="Zhang T."/>
        </authorList>
    </citation>
    <scope>NUCLEOTIDE SEQUENCE</scope>
    <source>
        <strain evidence="10">HKST-UBA03</strain>
    </source>
</reference>
<dbReference type="PROSITE" id="PS00760">
    <property type="entry name" value="SPASE_I_2"/>
    <property type="match status" value="1"/>
</dbReference>
<evidence type="ECO:0000313" key="11">
    <source>
        <dbReference type="Proteomes" id="UP000751518"/>
    </source>
</evidence>
<protein>
    <recommendedName>
        <fullName evidence="3 7">Signal peptidase I</fullName>
        <ecNumber evidence="3 7">3.4.21.89</ecNumber>
    </recommendedName>
</protein>
<proteinExistence type="inferred from homology"/>